<evidence type="ECO:0000313" key="4">
    <source>
        <dbReference type="EMBL" id="GMM35942.1"/>
    </source>
</evidence>
<reference evidence="4 5" key="1">
    <citation type="journal article" date="2023" name="Elife">
        <title>Identification of key yeast species and microbe-microbe interactions impacting larval growth of Drosophila in the wild.</title>
        <authorList>
            <person name="Mure A."/>
            <person name="Sugiura Y."/>
            <person name="Maeda R."/>
            <person name="Honda K."/>
            <person name="Sakurai N."/>
            <person name="Takahashi Y."/>
            <person name="Watada M."/>
            <person name="Katoh T."/>
            <person name="Gotoh A."/>
            <person name="Gotoh Y."/>
            <person name="Taniguchi I."/>
            <person name="Nakamura K."/>
            <person name="Hayashi T."/>
            <person name="Katayama T."/>
            <person name="Uemura T."/>
            <person name="Hattori Y."/>
        </authorList>
    </citation>
    <scope>NUCLEOTIDE SEQUENCE [LARGE SCALE GENOMIC DNA]</scope>
    <source>
        <strain evidence="4 5">SC-9</strain>
    </source>
</reference>
<dbReference type="InterPro" id="IPR001611">
    <property type="entry name" value="Leu-rich_rpt"/>
</dbReference>
<dbReference type="InterPro" id="IPR032675">
    <property type="entry name" value="LRR_dom_sf"/>
</dbReference>
<dbReference type="SUPFAM" id="SSF52058">
    <property type="entry name" value="L domain-like"/>
    <property type="match status" value="1"/>
</dbReference>
<feature type="compositionally biased region" description="Polar residues" evidence="3">
    <location>
        <begin position="146"/>
        <end position="155"/>
    </location>
</feature>
<accession>A0AAV5QMW5</accession>
<name>A0AAV5QMW5_9ASCO</name>
<keyword evidence="1" id="KW-0433">Leucine-rich repeat</keyword>
<evidence type="ECO:0000256" key="1">
    <source>
        <dbReference type="ARBA" id="ARBA00022614"/>
    </source>
</evidence>
<keyword evidence="5" id="KW-1185">Reference proteome</keyword>
<proteinExistence type="predicted"/>
<evidence type="ECO:0000313" key="5">
    <source>
        <dbReference type="Proteomes" id="UP001360560"/>
    </source>
</evidence>
<dbReference type="Proteomes" id="UP001360560">
    <property type="component" value="Unassembled WGS sequence"/>
</dbReference>
<dbReference type="RefSeq" id="XP_064852938.1">
    <property type="nucleotide sequence ID" value="XM_064996866.1"/>
</dbReference>
<dbReference type="PROSITE" id="PS51450">
    <property type="entry name" value="LRR"/>
    <property type="match status" value="2"/>
</dbReference>
<sequence>MVRITDFPTELLLIIFPHLKVADLVAIRDSRTTADVIECVDSLLFECVSFVYDAELDLDEDMSDILGDYNEEDDDSEDEDIQDEEDDEMIASDDSDGMWTDEEFSSGDMSSVEGSDTTSSIADHSNEEDDPLNGDDDGDSWHGFSDNESQLNDNSEAGPISGSENNSTLTIDNSPVIRMVLNDANQVEFGSGSGEYEVADFGPPTEHEFVDYTAQSIDRLTGTSRPLEEPQEGSDVPLSLDDEQGELSPKYICTSLPFRYLQFSNASGMLRIHARDADLLQQFNYHIREVEVEGMDVMEPYNWHESMRVVQFINSLPRLWKLTIDAVSFGSINAEVRNRVEDLSLFAPAGPMTNLEGLNNLITLEVEGFAIETLINMEKSTKLWKFIAKNSMSSAVRMPGKMESLKSITCNTSEISTIDGTENFENLELLDISESEIEHIYNVKFLTKLRVLDIRATLVSDISSIQFLLNLQSLDISSCEIQALGDLEPLKNLQCLFATGCSIFDVDVDFNKFTNLKMLCLSCNGISSFKNINAIPNLETLILQHNALRKIDYRLNYPKLKLLSIGQNFIKKFNHFDNLESLEELWVGEKMKIEIPEKKLSRKAPKLGGKIYRKDNAYIPSFSFPDLQYDIN</sequence>
<dbReference type="PANTHER" id="PTHR46652">
    <property type="entry name" value="LEUCINE-RICH REPEAT AND IQ DOMAIN-CONTAINING PROTEIN 1-RELATED"/>
    <property type="match status" value="1"/>
</dbReference>
<dbReference type="InterPro" id="IPR050836">
    <property type="entry name" value="SDS22/Internalin_LRR"/>
</dbReference>
<dbReference type="AlphaFoldDB" id="A0AAV5QMW5"/>
<evidence type="ECO:0008006" key="6">
    <source>
        <dbReference type="Google" id="ProtNLM"/>
    </source>
</evidence>
<feature type="compositionally biased region" description="Acidic residues" evidence="3">
    <location>
        <begin position="65"/>
        <end position="105"/>
    </location>
</feature>
<feature type="compositionally biased region" description="Polar residues" evidence="3">
    <location>
        <begin position="107"/>
        <end position="123"/>
    </location>
</feature>
<feature type="compositionally biased region" description="Acidic residues" evidence="3">
    <location>
        <begin position="126"/>
        <end position="138"/>
    </location>
</feature>
<comment type="caution">
    <text evidence="4">The sequence shown here is derived from an EMBL/GenBank/DDBJ whole genome shotgun (WGS) entry which is preliminary data.</text>
</comment>
<dbReference type="SMART" id="SM00365">
    <property type="entry name" value="LRR_SD22"/>
    <property type="match status" value="4"/>
</dbReference>
<evidence type="ECO:0000256" key="2">
    <source>
        <dbReference type="ARBA" id="ARBA00022737"/>
    </source>
</evidence>
<organism evidence="4 5">
    <name type="scientific">Saccharomycopsis crataegensis</name>
    <dbReference type="NCBI Taxonomy" id="43959"/>
    <lineage>
        <taxon>Eukaryota</taxon>
        <taxon>Fungi</taxon>
        <taxon>Dikarya</taxon>
        <taxon>Ascomycota</taxon>
        <taxon>Saccharomycotina</taxon>
        <taxon>Saccharomycetes</taxon>
        <taxon>Saccharomycopsidaceae</taxon>
        <taxon>Saccharomycopsis</taxon>
    </lineage>
</organism>
<dbReference type="EMBL" id="BTFZ01000011">
    <property type="protein sequence ID" value="GMM35942.1"/>
    <property type="molecule type" value="Genomic_DNA"/>
</dbReference>
<feature type="region of interest" description="Disordered" evidence="3">
    <location>
        <begin position="65"/>
        <end position="170"/>
    </location>
</feature>
<gene>
    <name evidence="4" type="ORF">DASC09_032670</name>
</gene>
<dbReference type="Gene3D" id="3.80.10.10">
    <property type="entry name" value="Ribonuclease Inhibitor"/>
    <property type="match status" value="1"/>
</dbReference>
<evidence type="ECO:0000256" key="3">
    <source>
        <dbReference type="SAM" id="MobiDB-lite"/>
    </source>
</evidence>
<dbReference type="PANTHER" id="PTHR46652:SF3">
    <property type="entry name" value="LEUCINE-RICH REPEAT-CONTAINING PROTEIN 9"/>
    <property type="match status" value="1"/>
</dbReference>
<protein>
    <recommendedName>
        <fullName evidence="6">F-box domain-containing protein</fullName>
    </recommendedName>
</protein>
<dbReference type="GeneID" id="90073917"/>
<keyword evidence="2" id="KW-0677">Repeat</keyword>